<dbReference type="GO" id="GO:0005938">
    <property type="term" value="C:cell cortex"/>
    <property type="evidence" value="ECO:0007669"/>
    <property type="project" value="UniProtKB-SubCell"/>
</dbReference>
<keyword evidence="7" id="KW-0206">Cytoskeleton</keyword>
<dbReference type="Gene3D" id="3.40.20.10">
    <property type="entry name" value="Severin"/>
    <property type="match status" value="2"/>
</dbReference>
<reference evidence="12 13" key="1">
    <citation type="journal article" date="2018" name="Front. Microbiol.">
        <title>Genome-Wide Analysis of Corynespora cassiicola Leaf Fall Disease Putative Effectors.</title>
        <authorList>
            <person name="Lopez D."/>
            <person name="Ribeiro S."/>
            <person name="Label P."/>
            <person name="Fumanal B."/>
            <person name="Venisse J.S."/>
            <person name="Kohler A."/>
            <person name="de Oliveira R.R."/>
            <person name="Labutti K."/>
            <person name="Lipzen A."/>
            <person name="Lail K."/>
            <person name="Bauer D."/>
            <person name="Ohm R.A."/>
            <person name="Barry K.W."/>
            <person name="Spatafora J."/>
            <person name="Grigoriev I.V."/>
            <person name="Martin F.M."/>
            <person name="Pujade-Renaud V."/>
        </authorList>
    </citation>
    <scope>NUCLEOTIDE SEQUENCE [LARGE SCALE GENOMIC DNA]</scope>
    <source>
        <strain evidence="12 13">Philippines</strain>
    </source>
</reference>
<feature type="domain" description="ADF-H" evidence="11">
    <location>
        <begin position="3"/>
        <end position="139"/>
    </location>
</feature>
<evidence type="ECO:0000256" key="3">
    <source>
        <dbReference type="ARBA" id="ARBA00009557"/>
    </source>
</evidence>
<dbReference type="GO" id="GO:0003785">
    <property type="term" value="F:actin monomer binding"/>
    <property type="evidence" value="ECO:0007669"/>
    <property type="project" value="TreeGrafter"/>
</dbReference>
<dbReference type="PANTHER" id="PTHR13759:SF1">
    <property type="entry name" value="TWINFILIN"/>
    <property type="match status" value="1"/>
</dbReference>
<keyword evidence="6" id="KW-0009">Actin-binding</keyword>
<keyword evidence="13" id="KW-1185">Reference proteome</keyword>
<feature type="domain" description="ADF-H" evidence="11">
    <location>
        <begin position="178"/>
        <end position="309"/>
    </location>
</feature>
<evidence type="ECO:0000313" key="13">
    <source>
        <dbReference type="Proteomes" id="UP000240883"/>
    </source>
</evidence>
<gene>
    <name evidence="12" type="ORF">BS50DRAFT_606061</name>
</gene>
<proteinExistence type="inferred from homology"/>
<dbReference type="FunFam" id="3.40.20.10:FF:000042">
    <property type="entry name" value="Actin depolymerizing protein"/>
    <property type="match status" value="1"/>
</dbReference>
<dbReference type="GO" id="GO:0005884">
    <property type="term" value="C:actin filament"/>
    <property type="evidence" value="ECO:0007669"/>
    <property type="project" value="TreeGrafter"/>
</dbReference>
<dbReference type="InterPro" id="IPR002108">
    <property type="entry name" value="ADF-H"/>
</dbReference>
<evidence type="ECO:0000256" key="2">
    <source>
        <dbReference type="ARBA" id="ARBA00004544"/>
    </source>
</evidence>
<dbReference type="EMBL" id="KZ678128">
    <property type="protein sequence ID" value="PSN74642.1"/>
    <property type="molecule type" value="Genomic_DNA"/>
</dbReference>
<keyword evidence="4" id="KW-0963">Cytoplasm</keyword>
<evidence type="ECO:0000256" key="8">
    <source>
        <dbReference type="ARBA" id="ARBA00038532"/>
    </source>
</evidence>
<comment type="similarity">
    <text evidence="3">Belongs to the actin-binding proteins ADF family. Twinfilin subfamily.</text>
</comment>
<evidence type="ECO:0000259" key="11">
    <source>
        <dbReference type="PROSITE" id="PS51263"/>
    </source>
</evidence>
<comment type="subcellular location">
    <subcellularLocation>
        <location evidence="2">Cytoplasm</location>
        <location evidence="2">Cell cortex</location>
    </subcellularLocation>
    <subcellularLocation>
        <location evidence="1">Cytoplasm</location>
        <location evidence="1">Cytoskeleton</location>
    </subcellularLocation>
</comment>
<dbReference type="CDD" id="cd11285">
    <property type="entry name" value="ADF_Twf-N_like"/>
    <property type="match status" value="1"/>
</dbReference>
<comment type="subunit">
    <text evidence="8">Interacts with G-actin; ADP-actin form.</text>
</comment>
<dbReference type="PROSITE" id="PS51263">
    <property type="entry name" value="ADF_H"/>
    <property type="match status" value="2"/>
</dbReference>
<evidence type="ECO:0000256" key="9">
    <source>
        <dbReference type="ARBA" id="ARBA00056419"/>
    </source>
</evidence>
<sequence>MQSGISASQELQAALGSLISSSSDRGLLATISNETIVPGATIPSSSSSFISDLSNLSSHIQPNVALYILLRRADDLSSSDKSLVAITYVPNAAPVRQKMLFASTRLTLVRELGGEHFPESIFCTEPEDLTAAGWEKHVKHTESANPLTEEEQSLENIKQAEALESRGTRAQGLAQGGRIAIRADDAISGALQTLGSGGGDNLVQLRMDVPTETLQLVSSSSATPATLASEIDPKEPRYSFYRHTDPNASVVFISTCPSAAKIKERMLYAASRSNVISLAQNDGGVKVAKRIEATNPDEVTEQVILDEFKEEQKEEKKGFAKPKRPGRK</sequence>
<evidence type="ECO:0000256" key="10">
    <source>
        <dbReference type="ARBA" id="ARBA00069496"/>
    </source>
</evidence>
<evidence type="ECO:0000256" key="6">
    <source>
        <dbReference type="ARBA" id="ARBA00023203"/>
    </source>
</evidence>
<dbReference type="STRING" id="1448308.A0A2T2PAF0"/>
<evidence type="ECO:0000313" key="12">
    <source>
        <dbReference type="EMBL" id="PSN74642.1"/>
    </source>
</evidence>
<dbReference type="GO" id="GO:0030042">
    <property type="term" value="P:actin filament depolymerization"/>
    <property type="evidence" value="ECO:0007669"/>
    <property type="project" value="TreeGrafter"/>
</dbReference>
<dbReference type="OrthoDB" id="10006997at2759"/>
<dbReference type="PANTHER" id="PTHR13759">
    <property type="entry name" value="TWINFILIN"/>
    <property type="match status" value="1"/>
</dbReference>
<dbReference type="SMART" id="SM00102">
    <property type="entry name" value="ADF"/>
    <property type="match status" value="2"/>
</dbReference>
<evidence type="ECO:0000256" key="4">
    <source>
        <dbReference type="ARBA" id="ARBA00022490"/>
    </source>
</evidence>
<name>A0A2T2PAF0_CORCC</name>
<dbReference type="CDD" id="cd11284">
    <property type="entry name" value="ADF_Twf-C_like"/>
    <property type="match status" value="1"/>
</dbReference>
<protein>
    <recommendedName>
        <fullName evidence="10">Twinfilin</fullName>
    </recommendedName>
</protein>
<organism evidence="12 13">
    <name type="scientific">Corynespora cassiicola Philippines</name>
    <dbReference type="NCBI Taxonomy" id="1448308"/>
    <lineage>
        <taxon>Eukaryota</taxon>
        <taxon>Fungi</taxon>
        <taxon>Dikarya</taxon>
        <taxon>Ascomycota</taxon>
        <taxon>Pezizomycotina</taxon>
        <taxon>Dothideomycetes</taxon>
        <taxon>Pleosporomycetidae</taxon>
        <taxon>Pleosporales</taxon>
        <taxon>Corynesporascaceae</taxon>
        <taxon>Corynespora</taxon>
    </lineage>
</organism>
<dbReference type="AlphaFoldDB" id="A0A2T2PAF0"/>
<dbReference type="InterPro" id="IPR029006">
    <property type="entry name" value="ADF-H/Gelsolin-like_dom_sf"/>
</dbReference>
<dbReference type="GO" id="GO:0051015">
    <property type="term" value="F:actin filament binding"/>
    <property type="evidence" value="ECO:0007669"/>
    <property type="project" value="TreeGrafter"/>
</dbReference>
<dbReference type="FunFam" id="3.40.20.10:FF:000007">
    <property type="entry name" value="Twinfilin-1 isoform 1"/>
    <property type="match status" value="1"/>
</dbReference>
<evidence type="ECO:0000256" key="1">
    <source>
        <dbReference type="ARBA" id="ARBA00004245"/>
    </source>
</evidence>
<dbReference type="InterPro" id="IPR028458">
    <property type="entry name" value="Twinfilin"/>
</dbReference>
<dbReference type="Proteomes" id="UP000240883">
    <property type="component" value="Unassembled WGS sequence"/>
</dbReference>
<evidence type="ECO:0000256" key="5">
    <source>
        <dbReference type="ARBA" id="ARBA00022737"/>
    </source>
</evidence>
<keyword evidence="5" id="KW-0677">Repeat</keyword>
<accession>A0A2T2PAF0</accession>
<dbReference type="SUPFAM" id="SSF55753">
    <property type="entry name" value="Actin depolymerizing proteins"/>
    <property type="match status" value="2"/>
</dbReference>
<dbReference type="Pfam" id="PF00241">
    <property type="entry name" value="Cofilin_ADF"/>
    <property type="match status" value="2"/>
</dbReference>
<comment type="function">
    <text evidence="9">Actin-binding protein involved in motile and morphological processes. Inhibits actin polymerization, likely by sequestering G-actin.</text>
</comment>
<dbReference type="GO" id="GO:0051016">
    <property type="term" value="P:barbed-end actin filament capping"/>
    <property type="evidence" value="ECO:0007669"/>
    <property type="project" value="TreeGrafter"/>
</dbReference>
<evidence type="ECO:0000256" key="7">
    <source>
        <dbReference type="ARBA" id="ARBA00023212"/>
    </source>
</evidence>